<protein>
    <submittedName>
        <fullName evidence="1">Uncharacterized protein</fullName>
    </submittedName>
</protein>
<evidence type="ECO:0000313" key="2">
    <source>
        <dbReference type="Proteomes" id="UP000831439"/>
    </source>
</evidence>
<accession>A0ABX6TQF3</accession>
<evidence type="ECO:0000313" key="1">
    <source>
        <dbReference type="EMBL" id="QNV47828.1"/>
    </source>
</evidence>
<organism evidence="1 2">
    <name type="scientific">Spodoptera eridania nucleopolyhedrovirus</name>
    <dbReference type="NCBI Taxonomy" id="2315721"/>
    <lineage>
        <taxon>Viruses</taxon>
        <taxon>Viruses incertae sedis</taxon>
        <taxon>Naldaviricetes</taxon>
        <taxon>Lefavirales</taxon>
        <taxon>Baculoviridae</taxon>
        <taxon>Alphabaculovirus</taxon>
        <taxon>Alphabaculovirus speridaniae</taxon>
    </lineage>
</organism>
<name>A0ABX6TQF3_9ABAC</name>
<reference evidence="1 2" key="1">
    <citation type="journal article" date="2020" name="Genomics">
        <title>Characterization of a novel alphabaculovirus isolated from the Southern armyworm, Spodoptera eridania (Cramer, 1782) (Lepidoptera: Noctuidae) and the evolution of odv-e66, a bacterium-acquired baculoviral chondroitinase gene.</title>
        <authorList>
            <person name="Rodrigues D.T."/>
            <person name="Peterson L."/>
            <person name="de Oliveira L.B."/>
            <person name="Sosa-Gomez D.R."/>
            <person name="Ribeiro B.M."/>
            <person name="Ardisson-Araujo D.M.P."/>
        </authorList>
    </citation>
    <scope>NUCLEOTIDE SEQUENCE [LARGE SCALE GENOMIC DNA]</scope>
    <source>
        <strain evidence="1">CNPSo-165</strain>
    </source>
</reference>
<sequence>MIVMRTFRSPNDVLTARRRKTSFIYTFRRSTLFEHNSLQVSDKPFVNKSLC</sequence>
<dbReference type="RefSeq" id="YP_010800523.1">
    <property type="nucleotide sequence ID" value="NC_076869.1"/>
</dbReference>
<dbReference type="EMBL" id="MT040195">
    <property type="protein sequence ID" value="QNV47828.1"/>
    <property type="molecule type" value="Genomic_DNA"/>
</dbReference>
<dbReference type="Proteomes" id="UP000831439">
    <property type="component" value="Segment"/>
</dbReference>
<proteinExistence type="predicted"/>
<dbReference type="GeneID" id="80539127"/>
<keyword evidence="2" id="KW-1185">Reference proteome</keyword>